<evidence type="ECO:0000313" key="1">
    <source>
        <dbReference type="EMBL" id="MST72774.1"/>
    </source>
</evidence>
<reference evidence="1 2" key="1">
    <citation type="submission" date="2019-08" db="EMBL/GenBank/DDBJ databases">
        <title>In-depth cultivation of the pig gut microbiome towards novel bacterial diversity and tailored functional studies.</title>
        <authorList>
            <person name="Wylensek D."/>
            <person name="Hitch T.C.A."/>
            <person name="Clavel T."/>
        </authorList>
    </citation>
    <scope>NUCLEOTIDE SEQUENCE [LARGE SCALE GENOMIC DNA]</scope>
    <source>
        <strain evidence="1 2">CA-Schmier-601-WT-1</strain>
    </source>
</reference>
<comment type="caution">
    <text evidence="1">The sequence shown here is derived from an EMBL/GenBank/DDBJ whole genome shotgun (WGS) entry which is preliminary data.</text>
</comment>
<dbReference type="EMBL" id="VUNC01000004">
    <property type="protein sequence ID" value="MST72774.1"/>
    <property type="molecule type" value="Genomic_DNA"/>
</dbReference>
<name>A0A6N7XP67_9ACTN</name>
<evidence type="ECO:0008006" key="3">
    <source>
        <dbReference type="Google" id="ProtNLM"/>
    </source>
</evidence>
<organism evidence="1 2">
    <name type="scientific">Olsenella porci</name>
    <dbReference type="NCBI Taxonomy" id="2652279"/>
    <lineage>
        <taxon>Bacteria</taxon>
        <taxon>Bacillati</taxon>
        <taxon>Actinomycetota</taxon>
        <taxon>Coriobacteriia</taxon>
        <taxon>Coriobacteriales</taxon>
        <taxon>Atopobiaceae</taxon>
        <taxon>Olsenella</taxon>
    </lineage>
</organism>
<dbReference type="RefSeq" id="WP_154435242.1">
    <property type="nucleotide sequence ID" value="NZ_VUNC01000004.1"/>
</dbReference>
<accession>A0A6N7XP67</accession>
<dbReference type="AlphaFoldDB" id="A0A6N7XP67"/>
<evidence type="ECO:0000313" key="2">
    <source>
        <dbReference type="Proteomes" id="UP000469325"/>
    </source>
</evidence>
<keyword evidence="2" id="KW-1185">Reference proteome</keyword>
<dbReference type="Proteomes" id="UP000469325">
    <property type="component" value="Unassembled WGS sequence"/>
</dbReference>
<protein>
    <recommendedName>
        <fullName evidence="3">Sortase</fullName>
    </recommendedName>
</protein>
<dbReference type="PROSITE" id="PS51257">
    <property type="entry name" value="PROKAR_LIPOPROTEIN"/>
    <property type="match status" value="1"/>
</dbReference>
<sequence length="198" mass="20938">MSGRLAQMGDERGRTPRWRLALLAGLALLACGLLVCVHGVAQAATERSEGTATCEAILWSLDQLVPAPGEASEDDPASLPVLQLRGVDVVGRLTAKDISLDLPVAALGTDSATVPCLEQGNGNELVVRCQPWHQGASALGSLAKGDEVTFTQVDGATRTYRVADSGVTSQEFDDHFDLLVYYEGQFGGRHWVGCSQSS</sequence>
<proteinExistence type="predicted"/>
<gene>
    <name evidence="1" type="ORF">FYJ68_06605</name>
</gene>